<evidence type="ECO:0000313" key="1">
    <source>
        <dbReference type="EMBL" id="QHU02511.1"/>
    </source>
</evidence>
<proteinExistence type="predicted"/>
<dbReference type="AlphaFoldDB" id="A0A6C0JCD0"/>
<evidence type="ECO:0008006" key="2">
    <source>
        <dbReference type="Google" id="ProtNLM"/>
    </source>
</evidence>
<accession>A0A6C0JCD0</accession>
<protein>
    <recommendedName>
        <fullName evidence="2">C2H2-type domain-containing protein</fullName>
    </recommendedName>
</protein>
<name>A0A6C0JCD0_9ZZZZ</name>
<organism evidence="1">
    <name type="scientific">viral metagenome</name>
    <dbReference type="NCBI Taxonomy" id="1070528"/>
    <lineage>
        <taxon>unclassified sequences</taxon>
        <taxon>metagenomes</taxon>
        <taxon>organismal metagenomes</taxon>
    </lineage>
</organism>
<sequence length="337" mass="38831">METEKSDEKIIQYSCDSCQYITGDKRDYNKHLLTQKHIVKTFGTKKSDKNLITSNGHVCSCGKTYKTKSGLWKHKPKCTIIKMIDIPEKTKEKRGKNKQGDVDIDSKMVLQILEQNQELQRLLGDQQQQYIDIINKQQQQHQNNIKDLLPKIGHNTTNMINVKGDINNKFNINLFLNEQCKDAMSLVDFVDDLHISLPDLLKTGELGFVEGVSSIFLRGLKALDVTKRPIHCSDMKRETLYIKDQHAWSKEDSNQTRIQDAIAKVKHDSFKQLDSWIEEHPNYTNVSHPDNKEYMNLVANCLGSSSDEISRQNKTQRVIKTIAREVFLSDAEHTDKN</sequence>
<reference evidence="1" key="1">
    <citation type="journal article" date="2020" name="Nature">
        <title>Giant virus diversity and host interactions through global metagenomics.</title>
        <authorList>
            <person name="Schulz F."/>
            <person name="Roux S."/>
            <person name="Paez-Espino D."/>
            <person name="Jungbluth S."/>
            <person name="Walsh D.A."/>
            <person name="Denef V.J."/>
            <person name="McMahon K.D."/>
            <person name="Konstantinidis K.T."/>
            <person name="Eloe-Fadrosh E.A."/>
            <person name="Kyrpides N.C."/>
            <person name="Woyke T."/>
        </authorList>
    </citation>
    <scope>NUCLEOTIDE SEQUENCE</scope>
    <source>
        <strain evidence="1">GVMAG-M-3300025880-76</strain>
    </source>
</reference>
<dbReference type="EMBL" id="MN740360">
    <property type="protein sequence ID" value="QHU02511.1"/>
    <property type="molecule type" value="Genomic_DNA"/>
</dbReference>